<evidence type="ECO:0000313" key="3">
    <source>
        <dbReference type="Proteomes" id="UP000664857"/>
    </source>
</evidence>
<keyword evidence="1" id="KW-0732">Signal</keyword>
<keyword evidence="3" id="KW-1185">Reference proteome</keyword>
<dbReference type="RefSeq" id="WP_206967933.1">
    <property type="nucleotide sequence ID" value="NZ_JAFLVX010000032.1"/>
</dbReference>
<dbReference type="Proteomes" id="UP000664857">
    <property type="component" value="Unassembled WGS sequence"/>
</dbReference>
<sequence>MKKKWLVLLLIPVFVLTSCGKKNASETTKASSEPSGMVVKTTTKKRSDVINNILVGNSKISFNNVKYDMMSDGEFKQHELWGTFEAEGNKNTYIQLDAFDNQQPVYGELSGYELDGVKWDEAEAVQYLNLQEEALQYSKDGKVLMYKARTGDLIFSVTMFGKKKLTEEEVLELKALAKGIKIEYVENQINPG</sequence>
<gene>
    <name evidence="2" type="ORF">DOK76_11565</name>
</gene>
<evidence type="ECO:0000313" key="2">
    <source>
        <dbReference type="EMBL" id="MBO0477713.1"/>
    </source>
</evidence>
<protein>
    <recommendedName>
        <fullName evidence="4">Lipoprotein</fullName>
    </recommendedName>
</protein>
<organism evidence="2 3">
    <name type="scientific">Candidatus Vagococcus giribetii</name>
    <dbReference type="NCBI Taxonomy" id="2230876"/>
    <lineage>
        <taxon>Bacteria</taxon>
        <taxon>Bacillati</taxon>
        <taxon>Bacillota</taxon>
        <taxon>Bacilli</taxon>
        <taxon>Lactobacillales</taxon>
        <taxon>Enterococcaceae</taxon>
        <taxon>Vagococcus</taxon>
    </lineage>
</organism>
<comment type="caution">
    <text evidence="2">The sequence shown here is derived from an EMBL/GenBank/DDBJ whole genome shotgun (WGS) entry which is preliminary data.</text>
</comment>
<accession>A0ABS3HVF2</accession>
<evidence type="ECO:0000256" key="1">
    <source>
        <dbReference type="SAM" id="SignalP"/>
    </source>
</evidence>
<dbReference type="PROSITE" id="PS51257">
    <property type="entry name" value="PROKAR_LIPOPROTEIN"/>
    <property type="match status" value="1"/>
</dbReference>
<reference evidence="2 3" key="1">
    <citation type="submission" date="2021-03" db="EMBL/GenBank/DDBJ databases">
        <title>Enterococcal diversity collection.</title>
        <authorList>
            <person name="Gilmore M.S."/>
            <person name="Schwartzman J."/>
            <person name="Van Tyne D."/>
            <person name="Martin M."/>
            <person name="Earl A.M."/>
            <person name="Manson A.L."/>
            <person name="Straub T."/>
            <person name="Salamzade R."/>
            <person name="Saavedra J."/>
            <person name="Lebreton F."/>
            <person name="Prichula J."/>
            <person name="Schaufler K."/>
            <person name="Gaca A."/>
            <person name="Sgardioli B."/>
            <person name="Wagenaar J."/>
            <person name="Strong T."/>
        </authorList>
    </citation>
    <scope>NUCLEOTIDE SEQUENCE [LARGE SCALE GENOMIC DNA]</scope>
    <source>
        <strain evidence="2 3">DIV0080</strain>
    </source>
</reference>
<dbReference type="EMBL" id="JAFLVX010000032">
    <property type="protein sequence ID" value="MBO0477713.1"/>
    <property type="molecule type" value="Genomic_DNA"/>
</dbReference>
<feature type="signal peptide" evidence="1">
    <location>
        <begin position="1"/>
        <end position="24"/>
    </location>
</feature>
<feature type="chain" id="PRO_5045952932" description="Lipoprotein" evidence="1">
    <location>
        <begin position="25"/>
        <end position="192"/>
    </location>
</feature>
<name>A0ABS3HVF2_9ENTE</name>
<proteinExistence type="predicted"/>
<evidence type="ECO:0008006" key="4">
    <source>
        <dbReference type="Google" id="ProtNLM"/>
    </source>
</evidence>